<dbReference type="Proteomes" id="UP000464658">
    <property type="component" value="Chromosome"/>
</dbReference>
<accession>A0A5S9M605</accession>
<dbReference type="SUPFAM" id="SSF51735">
    <property type="entry name" value="NAD(P)-binding Rossmann-fold domains"/>
    <property type="match status" value="1"/>
</dbReference>
<reference evidence="1 2" key="1">
    <citation type="submission" date="2019-12" db="EMBL/GenBank/DDBJ databases">
        <title>Full genome sequence of a Bacillus safensis strain isolated from commercially available natto in Indonesia.</title>
        <authorList>
            <person name="Yoshida M."/>
            <person name="Uomi M."/>
            <person name="Waturangi D."/>
            <person name="Ekaputri J.J."/>
            <person name="Setiamarga D.H.E."/>
        </authorList>
    </citation>
    <scope>NUCLEOTIDE SEQUENCE [LARGE SCALE GENOMIC DNA]</scope>
    <source>
        <strain evidence="1 2">IDN1</strain>
    </source>
</reference>
<organism evidence="1 2">
    <name type="scientific">Bacillus safensis</name>
    <dbReference type="NCBI Taxonomy" id="561879"/>
    <lineage>
        <taxon>Bacteria</taxon>
        <taxon>Bacillati</taxon>
        <taxon>Bacillota</taxon>
        <taxon>Bacilli</taxon>
        <taxon>Bacillales</taxon>
        <taxon>Bacillaceae</taxon>
        <taxon>Bacillus</taxon>
    </lineage>
</organism>
<proteinExistence type="predicted"/>
<sequence length="53" mass="5868">MLHLNIEALTILSTLFVRDYEQVEGAQLINISSRAGYTVVGNAVTYSATKFFT</sequence>
<dbReference type="AlphaFoldDB" id="A0A5S9M605"/>
<protein>
    <submittedName>
        <fullName evidence="1">Uncharacterized protein</fullName>
    </submittedName>
</protein>
<name>A0A5S9M605_BACIA</name>
<evidence type="ECO:0000313" key="1">
    <source>
        <dbReference type="EMBL" id="BBP87349.1"/>
    </source>
</evidence>
<evidence type="ECO:0000313" key="2">
    <source>
        <dbReference type="Proteomes" id="UP000464658"/>
    </source>
</evidence>
<dbReference type="EMBL" id="AP021906">
    <property type="protein sequence ID" value="BBP87349.1"/>
    <property type="molecule type" value="Genomic_DNA"/>
</dbReference>
<dbReference type="InterPro" id="IPR036291">
    <property type="entry name" value="NAD(P)-bd_dom_sf"/>
</dbReference>
<gene>
    <name evidence="1" type="ORF">BsIDN1_09670</name>
</gene>
<dbReference type="Pfam" id="PF00106">
    <property type="entry name" value="adh_short"/>
    <property type="match status" value="1"/>
</dbReference>
<dbReference type="InterPro" id="IPR002347">
    <property type="entry name" value="SDR_fam"/>
</dbReference>